<reference evidence="6" key="1">
    <citation type="journal article" date="2019" name="Int. J. Syst. Evol. Microbiol.">
        <title>The Global Catalogue of Microorganisms (GCM) 10K type strain sequencing project: providing services to taxonomists for standard genome sequencing and annotation.</title>
        <authorList>
            <consortium name="The Broad Institute Genomics Platform"/>
            <consortium name="The Broad Institute Genome Sequencing Center for Infectious Disease"/>
            <person name="Wu L."/>
            <person name="Ma J."/>
        </authorList>
    </citation>
    <scope>NUCLEOTIDE SEQUENCE [LARGE SCALE GENOMIC DNA]</scope>
    <source>
        <strain evidence="6">CGMCC 1.19062</strain>
    </source>
</reference>
<evidence type="ECO:0000256" key="3">
    <source>
        <dbReference type="RuleBase" id="RU000363"/>
    </source>
</evidence>
<organism evidence="5 6">
    <name type="scientific">Lacibacterium aquatile</name>
    <dbReference type="NCBI Taxonomy" id="1168082"/>
    <lineage>
        <taxon>Bacteria</taxon>
        <taxon>Pseudomonadati</taxon>
        <taxon>Pseudomonadota</taxon>
        <taxon>Alphaproteobacteria</taxon>
        <taxon>Rhodospirillales</taxon>
        <taxon>Rhodospirillaceae</taxon>
    </lineage>
</organism>
<comment type="similarity">
    <text evidence="1 3">Belongs to the short-chain dehydrogenases/reductases (SDR) family.</text>
</comment>
<dbReference type="PROSITE" id="PS00061">
    <property type="entry name" value="ADH_SHORT"/>
    <property type="match status" value="1"/>
</dbReference>
<dbReference type="PRINTS" id="PR00081">
    <property type="entry name" value="GDHRDH"/>
</dbReference>
<proteinExistence type="inferred from homology"/>
<evidence type="ECO:0000259" key="4">
    <source>
        <dbReference type="SMART" id="SM00822"/>
    </source>
</evidence>
<keyword evidence="2" id="KW-0560">Oxidoreductase</keyword>
<dbReference type="InterPro" id="IPR020904">
    <property type="entry name" value="Sc_DH/Rdtase_CS"/>
</dbReference>
<dbReference type="PANTHER" id="PTHR44196">
    <property type="entry name" value="DEHYDROGENASE/REDUCTASE SDR FAMILY MEMBER 7B"/>
    <property type="match status" value="1"/>
</dbReference>
<dbReference type="SMART" id="SM00822">
    <property type="entry name" value="PKS_KR"/>
    <property type="match status" value="1"/>
</dbReference>
<keyword evidence="6" id="KW-1185">Reference proteome</keyword>
<dbReference type="InterPro" id="IPR057326">
    <property type="entry name" value="KR_dom"/>
</dbReference>
<name>A0ABW5DQI8_9PROT</name>
<dbReference type="PRINTS" id="PR00080">
    <property type="entry name" value="SDRFAMILY"/>
</dbReference>
<dbReference type="Proteomes" id="UP001597295">
    <property type="component" value="Unassembled WGS sequence"/>
</dbReference>
<dbReference type="PANTHER" id="PTHR44196:SF4">
    <property type="entry name" value="SHORT CHAIN DEHYDROGENASE"/>
    <property type="match status" value="1"/>
</dbReference>
<evidence type="ECO:0000313" key="5">
    <source>
        <dbReference type="EMBL" id="MFD2262766.1"/>
    </source>
</evidence>
<feature type="domain" description="Ketoreductase" evidence="4">
    <location>
        <begin position="9"/>
        <end position="204"/>
    </location>
</feature>
<dbReference type="CDD" id="cd05233">
    <property type="entry name" value="SDR_c"/>
    <property type="match status" value="1"/>
</dbReference>
<evidence type="ECO:0000256" key="2">
    <source>
        <dbReference type="ARBA" id="ARBA00023002"/>
    </source>
</evidence>
<evidence type="ECO:0000256" key="1">
    <source>
        <dbReference type="ARBA" id="ARBA00006484"/>
    </source>
</evidence>
<evidence type="ECO:0000313" key="6">
    <source>
        <dbReference type="Proteomes" id="UP001597295"/>
    </source>
</evidence>
<dbReference type="Pfam" id="PF00106">
    <property type="entry name" value="adh_short"/>
    <property type="match status" value="1"/>
</dbReference>
<protein>
    <submittedName>
        <fullName evidence="5">SDR family NAD(P)-dependent oxidoreductase</fullName>
    </submittedName>
</protein>
<dbReference type="InterPro" id="IPR002347">
    <property type="entry name" value="SDR_fam"/>
</dbReference>
<dbReference type="SUPFAM" id="SSF51735">
    <property type="entry name" value="NAD(P)-binding Rossmann-fold domains"/>
    <property type="match status" value="1"/>
</dbReference>
<dbReference type="InterPro" id="IPR036291">
    <property type="entry name" value="NAD(P)-bd_dom_sf"/>
</dbReference>
<dbReference type="RefSeq" id="WP_379875733.1">
    <property type="nucleotide sequence ID" value="NZ_JBHUIP010000005.1"/>
</dbReference>
<accession>A0ABW5DQI8</accession>
<gene>
    <name evidence="5" type="ORF">ACFSM5_07685</name>
</gene>
<comment type="caution">
    <text evidence="5">The sequence shown here is derived from an EMBL/GenBank/DDBJ whole genome shotgun (WGS) entry which is preliminary data.</text>
</comment>
<dbReference type="EMBL" id="JBHUIP010000005">
    <property type="protein sequence ID" value="MFD2262766.1"/>
    <property type="molecule type" value="Genomic_DNA"/>
</dbReference>
<sequence>MTEARLGGRLALVTGASKGIGAAVAKALAAEGAHMILVARSQKGLEQVDDAIRAAGGTATLLPMDLREGDKIDQMAYAIAERWGKLDILVANAGMLGALTPVSHIQPKTFDQMIATNLTATWRLIRAVDPLLRVAEAGRVVVTTPAEANGAHPYWGPYAASKAGVEALIRSWAAETMQTRLKINLLDPGPVATALRSLAFPGEDTSKIATPDQVAPRFVELCLPDVKQHGQLLTI</sequence>
<dbReference type="Gene3D" id="3.40.50.720">
    <property type="entry name" value="NAD(P)-binding Rossmann-like Domain"/>
    <property type="match status" value="1"/>
</dbReference>